<proteinExistence type="inferred from homology"/>
<evidence type="ECO:0000256" key="1">
    <source>
        <dbReference type="RuleBase" id="RU364089"/>
    </source>
</evidence>
<dbReference type="Proteomes" id="UP000286974">
    <property type="component" value="Unassembled WGS sequence"/>
</dbReference>
<dbReference type="GO" id="GO:0016805">
    <property type="term" value="F:dipeptidase activity"/>
    <property type="evidence" value="ECO:0007669"/>
    <property type="project" value="UniProtKB-KW"/>
</dbReference>
<evidence type="ECO:0000313" key="3">
    <source>
        <dbReference type="Proteomes" id="UP000286974"/>
    </source>
</evidence>
<gene>
    <name evidence="2" type="ORF">NBRC111893_498</name>
</gene>
<dbReference type="InterPro" id="IPR005322">
    <property type="entry name" value="Peptidase_C69"/>
</dbReference>
<keyword evidence="1" id="KW-0378">Hydrolase</keyword>
<name>A0A401FJ18_9LACO</name>
<dbReference type="GO" id="GO:0070004">
    <property type="term" value="F:cysteine-type exopeptidase activity"/>
    <property type="evidence" value="ECO:0007669"/>
    <property type="project" value="InterPro"/>
</dbReference>
<protein>
    <recommendedName>
        <fullName evidence="1">Dipeptidase</fullName>
        <ecNumber evidence="1">3.4.-.-</ecNumber>
    </recommendedName>
</protein>
<dbReference type="GO" id="GO:0006508">
    <property type="term" value="P:proteolysis"/>
    <property type="evidence" value="ECO:0007669"/>
    <property type="project" value="UniProtKB-KW"/>
</dbReference>
<evidence type="ECO:0000313" key="2">
    <source>
        <dbReference type="EMBL" id="GAY72352.1"/>
    </source>
</evidence>
<accession>A0A401FJ18</accession>
<organism evidence="2 3">
    <name type="scientific">Lentilactobacillus kosonis</name>
    <dbReference type="NCBI Taxonomy" id="2810561"/>
    <lineage>
        <taxon>Bacteria</taxon>
        <taxon>Bacillati</taxon>
        <taxon>Bacillota</taxon>
        <taxon>Bacilli</taxon>
        <taxon>Lactobacillales</taxon>
        <taxon>Lactobacillaceae</taxon>
        <taxon>Lentilactobacillus</taxon>
    </lineage>
</organism>
<reference evidence="2 3" key="1">
    <citation type="submission" date="2017-11" db="EMBL/GenBank/DDBJ databases">
        <title>Draft Genome Sequence of Lactobacillus curieae NBRC 111893 isolated from Koso, a Japanese sugar-Vegetable Fermented Beverage.</title>
        <authorList>
            <person name="Chiou T.Y."/>
            <person name="Oshima K."/>
            <person name="Suda W."/>
            <person name="Hattori M."/>
            <person name="Takahashi T."/>
        </authorList>
    </citation>
    <scope>NUCLEOTIDE SEQUENCE [LARGE SCALE GENOMIC DNA]</scope>
    <source>
        <strain evidence="2 3">NBRC111893</strain>
    </source>
</reference>
<dbReference type="EC" id="3.4.-.-" evidence="1"/>
<keyword evidence="3" id="KW-1185">Reference proteome</keyword>
<dbReference type="EMBL" id="BEXA01000001">
    <property type="protein sequence ID" value="GAY72352.1"/>
    <property type="molecule type" value="Genomic_DNA"/>
</dbReference>
<sequence>MKVPDNKYAVIPNQLMIGKINFNDSNNYLVSNTLKSFVKRNKLVKSVGNNINFADIFGTNDSMDAKYNRPRVWDGQRYLTPSKKQSPNAKTFFDVFKT</sequence>
<comment type="catalytic activity">
    <reaction evidence="1">
        <text>an L-aminoacyl-L-amino acid + H2O = 2 an L-alpha-amino acid</text>
        <dbReference type="Rhea" id="RHEA:48940"/>
        <dbReference type="ChEBI" id="CHEBI:15377"/>
        <dbReference type="ChEBI" id="CHEBI:59869"/>
        <dbReference type="ChEBI" id="CHEBI:77460"/>
    </reaction>
</comment>
<dbReference type="Pfam" id="PF03577">
    <property type="entry name" value="Peptidase_C69"/>
    <property type="match status" value="1"/>
</dbReference>
<dbReference type="AlphaFoldDB" id="A0A401FJ18"/>
<comment type="caution">
    <text evidence="2">The sequence shown here is derived from an EMBL/GenBank/DDBJ whole genome shotgun (WGS) entry which is preliminary data.</text>
</comment>
<keyword evidence="1" id="KW-0645">Protease</keyword>
<keyword evidence="1" id="KW-0224">Dipeptidase</keyword>
<comment type="similarity">
    <text evidence="1">Belongs to the peptidase C69 family.</text>
</comment>